<protein>
    <submittedName>
        <fullName evidence="8">LysR family hydrogen peroxide-inducible transcriptional activator</fullName>
    </submittedName>
    <submittedName>
        <fullName evidence="7">LysR family transcriptional regulator</fullName>
    </submittedName>
</protein>
<name>A0A9W6CFM6_XANFL</name>
<dbReference type="PRINTS" id="PR00039">
    <property type="entry name" value="HTHLYSR"/>
</dbReference>
<dbReference type="Pfam" id="PF03466">
    <property type="entry name" value="LysR_substrate"/>
    <property type="match status" value="1"/>
</dbReference>
<evidence type="ECO:0000256" key="5">
    <source>
        <dbReference type="ARBA" id="ARBA00023163"/>
    </source>
</evidence>
<keyword evidence="2" id="KW-0805">Transcription regulation</keyword>
<dbReference type="EMBL" id="JAVDPY010000002">
    <property type="protein sequence ID" value="MDR6333232.1"/>
    <property type="molecule type" value="Genomic_DNA"/>
</dbReference>
<keyword evidence="3" id="KW-0238">DNA-binding</keyword>
<evidence type="ECO:0000256" key="3">
    <source>
        <dbReference type="ARBA" id="ARBA00023125"/>
    </source>
</evidence>
<dbReference type="FunFam" id="1.10.10.10:FF:000001">
    <property type="entry name" value="LysR family transcriptional regulator"/>
    <property type="match status" value="1"/>
</dbReference>
<dbReference type="SUPFAM" id="SSF53850">
    <property type="entry name" value="Periplasmic binding protein-like II"/>
    <property type="match status" value="1"/>
</dbReference>
<dbReference type="PANTHER" id="PTHR30346">
    <property type="entry name" value="TRANSCRIPTIONAL DUAL REGULATOR HCAR-RELATED"/>
    <property type="match status" value="1"/>
</dbReference>
<sequence>MLSTRQLRYFDALARHRHFGRAAEECAVTQPALSMQIREMEEALGVRLVERGRSGVRLTPVGEEAASRARGVLAALADMERTIRDRGRLLEGRMRLGVIPSIAPYLLPRLLPEMAGRWPGVEIALRESQTEQLVNDLAHGDLDLVILSLPVEHAALETLALFEDPFLLAVPEASADFSGETAAAEDILAADLLLLEDGHCFRDQALNVCRKVDARQLRRFGASSLSTLAQLVANGQGVTLLPQMFVASEDGRIPRVRLLRFPDPAPSRTIGLVWRRTLPFRDDVEQVAAMVRACRPAVQDGEDRRSALL</sequence>
<dbReference type="RefSeq" id="WP_281806112.1">
    <property type="nucleotide sequence ID" value="NZ_BSDO01000001.1"/>
</dbReference>
<dbReference type="InterPro" id="IPR005119">
    <property type="entry name" value="LysR_subst-bd"/>
</dbReference>
<evidence type="ECO:0000256" key="2">
    <source>
        <dbReference type="ARBA" id="ARBA00023015"/>
    </source>
</evidence>
<dbReference type="Proteomes" id="UP001144397">
    <property type="component" value="Unassembled WGS sequence"/>
</dbReference>
<gene>
    <name evidence="8" type="ORF">GGQ86_001696</name>
    <name evidence="7" type="ORF">XFLAVUS301_11820</name>
</gene>
<evidence type="ECO:0000256" key="1">
    <source>
        <dbReference type="ARBA" id="ARBA00009437"/>
    </source>
</evidence>
<evidence type="ECO:0000313" key="8">
    <source>
        <dbReference type="EMBL" id="MDR6333232.1"/>
    </source>
</evidence>
<dbReference type="GO" id="GO:0003700">
    <property type="term" value="F:DNA-binding transcription factor activity"/>
    <property type="evidence" value="ECO:0007669"/>
    <property type="project" value="InterPro"/>
</dbReference>
<evidence type="ECO:0000313" key="7">
    <source>
        <dbReference type="EMBL" id="GLI21508.1"/>
    </source>
</evidence>
<comment type="similarity">
    <text evidence="1">Belongs to the LysR transcriptional regulatory family.</text>
</comment>
<dbReference type="GO" id="GO:0032993">
    <property type="term" value="C:protein-DNA complex"/>
    <property type="evidence" value="ECO:0007669"/>
    <property type="project" value="TreeGrafter"/>
</dbReference>
<reference evidence="7" key="1">
    <citation type="submission" date="2022-12" db="EMBL/GenBank/DDBJ databases">
        <title>Reference genome sequencing for broad-spectrum identification of bacterial and archaeal isolates by mass spectrometry.</title>
        <authorList>
            <person name="Sekiguchi Y."/>
            <person name="Tourlousse D.M."/>
        </authorList>
    </citation>
    <scope>NUCLEOTIDE SEQUENCE</scope>
    <source>
        <strain evidence="7">301</strain>
    </source>
</reference>
<organism evidence="7 9">
    <name type="scientific">Xanthobacter flavus</name>
    <dbReference type="NCBI Taxonomy" id="281"/>
    <lineage>
        <taxon>Bacteria</taxon>
        <taxon>Pseudomonadati</taxon>
        <taxon>Pseudomonadota</taxon>
        <taxon>Alphaproteobacteria</taxon>
        <taxon>Hyphomicrobiales</taxon>
        <taxon>Xanthobacteraceae</taxon>
        <taxon>Xanthobacter</taxon>
    </lineage>
</organism>
<evidence type="ECO:0000313" key="10">
    <source>
        <dbReference type="Proteomes" id="UP001245370"/>
    </source>
</evidence>
<dbReference type="Proteomes" id="UP001245370">
    <property type="component" value="Unassembled WGS sequence"/>
</dbReference>
<dbReference type="PANTHER" id="PTHR30346:SF26">
    <property type="entry name" value="HYDROGEN PEROXIDE-INDUCIBLE GENES ACTIVATOR"/>
    <property type="match status" value="1"/>
</dbReference>
<keyword evidence="10" id="KW-1185">Reference proteome</keyword>
<dbReference type="AlphaFoldDB" id="A0A9W6CFM6"/>
<dbReference type="InterPro" id="IPR000847">
    <property type="entry name" value="LysR_HTH_N"/>
</dbReference>
<dbReference type="CDD" id="cd08411">
    <property type="entry name" value="PBP2_OxyR"/>
    <property type="match status" value="1"/>
</dbReference>
<dbReference type="GeneID" id="95761976"/>
<dbReference type="SUPFAM" id="SSF46785">
    <property type="entry name" value="Winged helix' DNA-binding domain"/>
    <property type="match status" value="1"/>
</dbReference>
<keyword evidence="4" id="KW-0010">Activator</keyword>
<dbReference type="InterPro" id="IPR036388">
    <property type="entry name" value="WH-like_DNA-bd_sf"/>
</dbReference>
<dbReference type="Gene3D" id="1.10.10.10">
    <property type="entry name" value="Winged helix-like DNA-binding domain superfamily/Winged helix DNA-binding domain"/>
    <property type="match status" value="1"/>
</dbReference>
<reference evidence="8 10" key="2">
    <citation type="submission" date="2023-07" db="EMBL/GenBank/DDBJ databases">
        <title>Genomic Encyclopedia of Type Strains, Phase IV (KMG-IV): sequencing the most valuable type-strain genomes for metagenomic binning, comparative biology and taxonomic classification.</title>
        <authorList>
            <person name="Goeker M."/>
        </authorList>
    </citation>
    <scope>NUCLEOTIDE SEQUENCE [LARGE SCALE GENOMIC DNA]</scope>
    <source>
        <strain evidence="8 10">DSM 338</strain>
    </source>
</reference>
<evidence type="ECO:0000256" key="4">
    <source>
        <dbReference type="ARBA" id="ARBA00023159"/>
    </source>
</evidence>
<evidence type="ECO:0000259" key="6">
    <source>
        <dbReference type="PROSITE" id="PS50931"/>
    </source>
</evidence>
<dbReference type="EMBL" id="BSDO01000001">
    <property type="protein sequence ID" value="GLI21508.1"/>
    <property type="molecule type" value="Genomic_DNA"/>
</dbReference>
<feature type="domain" description="HTH lysR-type" evidence="6">
    <location>
        <begin position="2"/>
        <end position="59"/>
    </location>
</feature>
<dbReference type="Gene3D" id="3.40.190.10">
    <property type="entry name" value="Periplasmic binding protein-like II"/>
    <property type="match status" value="2"/>
</dbReference>
<evidence type="ECO:0000313" key="9">
    <source>
        <dbReference type="Proteomes" id="UP001144397"/>
    </source>
</evidence>
<proteinExistence type="inferred from homology"/>
<accession>A0A9W6CFM6</accession>
<dbReference type="InterPro" id="IPR036390">
    <property type="entry name" value="WH_DNA-bd_sf"/>
</dbReference>
<keyword evidence="5" id="KW-0804">Transcription</keyword>
<dbReference type="Pfam" id="PF00126">
    <property type="entry name" value="HTH_1"/>
    <property type="match status" value="1"/>
</dbReference>
<dbReference type="GO" id="GO:0003677">
    <property type="term" value="F:DNA binding"/>
    <property type="evidence" value="ECO:0007669"/>
    <property type="project" value="UniProtKB-KW"/>
</dbReference>
<dbReference type="PROSITE" id="PS50931">
    <property type="entry name" value="HTH_LYSR"/>
    <property type="match status" value="1"/>
</dbReference>
<comment type="caution">
    <text evidence="7">The sequence shown here is derived from an EMBL/GenBank/DDBJ whole genome shotgun (WGS) entry which is preliminary data.</text>
</comment>